<evidence type="ECO:0000313" key="1">
    <source>
        <dbReference type="EMBL" id="KAF2187070.1"/>
    </source>
</evidence>
<dbReference type="Proteomes" id="UP000800200">
    <property type="component" value="Unassembled WGS sequence"/>
</dbReference>
<name>A0A6A6EAB0_9PEZI</name>
<keyword evidence="2" id="KW-1185">Reference proteome</keyword>
<proteinExistence type="predicted"/>
<sequence>MTALVGGGVGLLFAMRSKSFQGATGWSRYVGAVSVGWTFGAHTGKRFILNEVWHAADAQRLEQEARMKAEGWRLQQDKALWTELPMLGKCTFGLIDLQFGTILDLMRRYLRWFLPRFPKKCDHFCGAPVRMVCSPLASIVRYLTS</sequence>
<organism evidence="1 2">
    <name type="scientific">Zopfia rhizophila CBS 207.26</name>
    <dbReference type="NCBI Taxonomy" id="1314779"/>
    <lineage>
        <taxon>Eukaryota</taxon>
        <taxon>Fungi</taxon>
        <taxon>Dikarya</taxon>
        <taxon>Ascomycota</taxon>
        <taxon>Pezizomycotina</taxon>
        <taxon>Dothideomycetes</taxon>
        <taxon>Dothideomycetes incertae sedis</taxon>
        <taxon>Zopfiaceae</taxon>
        <taxon>Zopfia</taxon>
    </lineage>
</organism>
<accession>A0A6A6EAB0</accession>
<dbReference type="EMBL" id="ML994628">
    <property type="protein sequence ID" value="KAF2187070.1"/>
    <property type="molecule type" value="Genomic_DNA"/>
</dbReference>
<protein>
    <submittedName>
        <fullName evidence="1">Uncharacterized protein</fullName>
    </submittedName>
</protein>
<dbReference type="AlphaFoldDB" id="A0A6A6EAB0"/>
<reference evidence="1" key="1">
    <citation type="journal article" date="2020" name="Stud. Mycol.">
        <title>101 Dothideomycetes genomes: a test case for predicting lifestyles and emergence of pathogens.</title>
        <authorList>
            <person name="Haridas S."/>
            <person name="Albert R."/>
            <person name="Binder M."/>
            <person name="Bloem J."/>
            <person name="Labutti K."/>
            <person name="Salamov A."/>
            <person name="Andreopoulos B."/>
            <person name="Baker S."/>
            <person name="Barry K."/>
            <person name="Bills G."/>
            <person name="Bluhm B."/>
            <person name="Cannon C."/>
            <person name="Castanera R."/>
            <person name="Culley D."/>
            <person name="Daum C."/>
            <person name="Ezra D."/>
            <person name="Gonzalez J."/>
            <person name="Henrissat B."/>
            <person name="Kuo A."/>
            <person name="Liang C."/>
            <person name="Lipzen A."/>
            <person name="Lutzoni F."/>
            <person name="Magnuson J."/>
            <person name="Mondo S."/>
            <person name="Nolan M."/>
            <person name="Ohm R."/>
            <person name="Pangilinan J."/>
            <person name="Park H.-J."/>
            <person name="Ramirez L."/>
            <person name="Alfaro M."/>
            <person name="Sun H."/>
            <person name="Tritt A."/>
            <person name="Yoshinaga Y."/>
            <person name="Zwiers L.-H."/>
            <person name="Turgeon B."/>
            <person name="Goodwin S."/>
            <person name="Spatafora J."/>
            <person name="Crous P."/>
            <person name="Grigoriev I."/>
        </authorList>
    </citation>
    <scope>NUCLEOTIDE SEQUENCE</scope>
    <source>
        <strain evidence="1">CBS 207.26</strain>
    </source>
</reference>
<gene>
    <name evidence="1" type="ORF">K469DRAFT_122877</name>
</gene>
<evidence type="ECO:0000313" key="2">
    <source>
        <dbReference type="Proteomes" id="UP000800200"/>
    </source>
</evidence>